<dbReference type="Pfam" id="PF00226">
    <property type="entry name" value="DnaJ"/>
    <property type="match status" value="1"/>
</dbReference>
<dbReference type="PANTHER" id="PTHR44137:SF32">
    <property type="entry name" value="DNAJ HEAT SHOCK AMINO-TERMINAL DOMAIN PROTEIN"/>
    <property type="match status" value="1"/>
</dbReference>
<evidence type="ECO:0000313" key="4">
    <source>
        <dbReference type="Proteomes" id="UP000325577"/>
    </source>
</evidence>
<dbReference type="InterPro" id="IPR036869">
    <property type="entry name" value="J_dom_sf"/>
</dbReference>
<feature type="domain" description="DUF3444" evidence="2">
    <location>
        <begin position="161"/>
        <end position="204"/>
    </location>
</feature>
<keyword evidence="4" id="KW-1185">Reference proteome</keyword>
<feature type="domain" description="J" evidence="1">
    <location>
        <begin position="3"/>
        <end position="36"/>
    </location>
</feature>
<evidence type="ECO:0000259" key="2">
    <source>
        <dbReference type="Pfam" id="PF11926"/>
    </source>
</evidence>
<dbReference type="Gene3D" id="1.10.287.110">
    <property type="entry name" value="DnaJ domain"/>
    <property type="match status" value="1"/>
</dbReference>
<evidence type="ECO:0000259" key="1">
    <source>
        <dbReference type="Pfam" id="PF00226"/>
    </source>
</evidence>
<organism evidence="3 4">
    <name type="scientific">Nyssa sinensis</name>
    <dbReference type="NCBI Taxonomy" id="561372"/>
    <lineage>
        <taxon>Eukaryota</taxon>
        <taxon>Viridiplantae</taxon>
        <taxon>Streptophyta</taxon>
        <taxon>Embryophyta</taxon>
        <taxon>Tracheophyta</taxon>
        <taxon>Spermatophyta</taxon>
        <taxon>Magnoliopsida</taxon>
        <taxon>eudicotyledons</taxon>
        <taxon>Gunneridae</taxon>
        <taxon>Pentapetalae</taxon>
        <taxon>asterids</taxon>
        <taxon>Cornales</taxon>
        <taxon>Nyssaceae</taxon>
        <taxon>Nyssa</taxon>
    </lineage>
</organism>
<dbReference type="InterPro" id="IPR001623">
    <property type="entry name" value="DnaJ_domain"/>
</dbReference>
<gene>
    <name evidence="3" type="ORF">F0562_033143</name>
</gene>
<dbReference type="InterPro" id="IPR024593">
    <property type="entry name" value="DUF3444"/>
</dbReference>
<name>A0A5J5ASR8_9ASTE</name>
<protein>
    <recommendedName>
        <fullName evidence="5">J domain-containing protein</fullName>
    </recommendedName>
</protein>
<proteinExistence type="predicted"/>
<dbReference type="PROSITE" id="PS00636">
    <property type="entry name" value="DNAJ_1"/>
    <property type="match status" value="1"/>
</dbReference>
<sequence length="251" mass="28274">MLQPDKHKSIGADGAFKFISEAWNLLSDKAKRLAYDQKWNVKVPQNKVPPPSGGPLVPPGANGFYNFPKSTTSHTKVQSDYTSKVGAYSAHASSHKQKPGTFWTACHGCPSDSNPDKKLIERMSINVPYPDFHDFDRDQTERCFGENQVWAAYDDDDVMFITWTKGASGAIQIFPRKGDVWALYRNWSPEWNELTADEVIHEYEELGQEALNSPKGCDELDPAATPLELLQVIIDVKEEEIVENEERKKDG</sequence>
<dbReference type="Pfam" id="PF11926">
    <property type="entry name" value="DUF3444"/>
    <property type="match status" value="2"/>
</dbReference>
<feature type="domain" description="DUF3444" evidence="2">
    <location>
        <begin position="123"/>
        <end position="159"/>
    </location>
</feature>
<dbReference type="SUPFAM" id="SSF46565">
    <property type="entry name" value="Chaperone J-domain"/>
    <property type="match status" value="1"/>
</dbReference>
<dbReference type="AlphaFoldDB" id="A0A5J5ASR8"/>
<dbReference type="OrthoDB" id="10250354at2759"/>
<dbReference type="EMBL" id="CM018042">
    <property type="protein sequence ID" value="KAA8533324.1"/>
    <property type="molecule type" value="Genomic_DNA"/>
</dbReference>
<dbReference type="PANTHER" id="PTHR44137">
    <property type="entry name" value="BNAC03G44070D PROTEIN"/>
    <property type="match status" value="1"/>
</dbReference>
<dbReference type="InterPro" id="IPR018253">
    <property type="entry name" value="DnaJ_domain_CS"/>
</dbReference>
<evidence type="ECO:0000313" key="3">
    <source>
        <dbReference type="EMBL" id="KAA8533324.1"/>
    </source>
</evidence>
<accession>A0A5J5ASR8</accession>
<dbReference type="Proteomes" id="UP000325577">
    <property type="component" value="Linkage Group LG19"/>
</dbReference>
<evidence type="ECO:0008006" key="5">
    <source>
        <dbReference type="Google" id="ProtNLM"/>
    </source>
</evidence>
<reference evidence="3 4" key="1">
    <citation type="submission" date="2019-09" db="EMBL/GenBank/DDBJ databases">
        <title>A chromosome-level genome assembly of the Chinese tupelo Nyssa sinensis.</title>
        <authorList>
            <person name="Yang X."/>
            <person name="Kang M."/>
            <person name="Yang Y."/>
            <person name="Xiong H."/>
            <person name="Wang M."/>
            <person name="Zhang Z."/>
            <person name="Wang Z."/>
            <person name="Wu H."/>
            <person name="Ma T."/>
            <person name="Liu J."/>
            <person name="Xi Z."/>
        </authorList>
    </citation>
    <scope>NUCLEOTIDE SEQUENCE [LARGE SCALE GENOMIC DNA]</scope>
    <source>
        <strain evidence="3">J267</strain>
        <tissue evidence="3">Leaf</tissue>
    </source>
</reference>